<dbReference type="Proteomes" id="UP001164929">
    <property type="component" value="Chromosome 1"/>
</dbReference>
<keyword evidence="7 11" id="KW-0863">Zinc-finger</keyword>
<feature type="region of interest" description="Disordered" evidence="12">
    <location>
        <begin position="565"/>
        <end position="633"/>
    </location>
</feature>
<name>A0AAD6RRU8_9ROSI</name>
<evidence type="ECO:0000259" key="14">
    <source>
        <dbReference type="PROSITE" id="PS50089"/>
    </source>
</evidence>
<keyword evidence="10 13" id="KW-0472">Membrane</keyword>
<dbReference type="GO" id="GO:0008270">
    <property type="term" value="F:zinc ion binding"/>
    <property type="evidence" value="ECO:0007669"/>
    <property type="project" value="UniProtKB-KW"/>
</dbReference>
<feature type="region of interest" description="Disordered" evidence="12">
    <location>
        <begin position="895"/>
        <end position="919"/>
    </location>
</feature>
<dbReference type="PANTHER" id="PTHR21461:SF55">
    <property type="entry name" value="GLYCOSYLTRANSFERASE FAMILY 92 PROTEIN"/>
    <property type="match status" value="1"/>
</dbReference>
<evidence type="ECO:0000256" key="13">
    <source>
        <dbReference type="SAM" id="Phobius"/>
    </source>
</evidence>
<evidence type="ECO:0000256" key="11">
    <source>
        <dbReference type="PROSITE-ProRule" id="PRU00175"/>
    </source>
</evidence>
<comment type="subcellular location">
    <subcellularLocation>
        <location evidence="1">Membrane</location>
        <topology evidence="1">Single-pass membrane protein</topology>
    </subcellularLocation>
</comment>
<evidence type="ECO:0000256" key="6">
    <source>
        <dbReference type="ARBA" id="ARBA00022723"/>
    </source>
</evidence>
<evidence type="ECO:0000256" key="9">
    <source>
        <dbReference type="ARBA" id="ARBA00022989"/>
    </source>
</evidence>
<evidence type="ECO:0000256" key="3">
    <source>
        <dbReference type="ARBA" id="ARBA00022676"/>
    </source>
</evidence>
<evidence type="ECO:0000256" key="4">
    <source>
        <dbReference type="ARBA" id="ARBA00022679"/>
    </source>
</evidence>
<evidence type="ECO:0000256" key="5">
    <source>
        <dbReference type="ARBA" id="ARBA00022692"/>
    </source>
</evidence>
<keyword evidence="3" id="KW-0328">Glycosyltransferase</keyword>
<dbReference type="PANTHER" id="PTHR21461">
    <property type="entry name" value="GLYCOSYLTRANSFERASE FAMILY 92 PROTEIN"/>
    <property type="match status" value="1"/>
</dbReference>
<keyword evidence="5 13" id="KW-0812">Transmembrane</keyword>
<feature type="transmembrane region" description="Helical" evidence="13">
    <location>
        <begin position="29"/>
        <end position="55"/>
    </location>
</feature>
<gene>
    <name evidence="15" type="ORF">NC653_003513</name>
</gene>
<feature type="compositionally biased region" description="Polar residues" evidence="12">
    <location>
        <begin position="899"/>
        <end position="912"/>
    </location>
</feature>
<dbReference type="Pfam" id="PF01697">
    <property type="entry name" value="Glyco_transf_92"/>
    <property type="match status" value="1"/>
</dbReference>
<keyword evidence="8" id="KW-0862">Zinc</keyword>
<protein>
    <submittedName>
        <fullName evidence="15">Glycosyltransferase family 92 protein</fullName>
    </submittedName>
</protein>
<accession>A0AAD6RRU8</accession>
<dbReference type="InterPro" id="IPR018957">
    <property type="entry name" value="Znf_C3HC4_RING-type"/>
</dbReference>
<evidence type="ECO:0000256" key="8">
    <source>
        <dbReference type="ARBA" id="ARBA00022833"/>
    </source>
</evidence>
<comment type="similarity">
    <text evidence="2">Belongs to the glycosyltransferase 92 family.</text>
</comment>
<dbReference type="GO" id="GO:0016757">
    <property type="term" value="F:glycosyltransferase activity"/>
    <property type="evidence" value="ECO:0007669"/>
    <property type="project" value="UniProtKB-KW"/>
</dbReference>
<evidence type="ECO:0000256" key="10">
    <source>
        <dbReference type="ARBA" id="ARBA00023136"/>
    </source>
</evidence>
<dbReference type="InterPro" id="IPR017907">
    <property type="entry name" value="Znf_RING_CS"/>
</dbReference>
<keyword evidence="6" id="KW-0479">Metal-binding</keyword>
<dbReference type="InterPro" id="IPR001841">
    <property type="entry name" value="Znf_RING"/>
</dbReference>
<proteinExistence type="inferred from homology"/>
<feature type="compositionally biased region" description="Polar residues" evidence="12">
    <location>
        <begin position="621"/>
        <end position="633"/>
    </location>
</feature>
<dbReference type="Pfam" id="PF00097">
    <property type="entry name" value="zf-C3HC4"/>
    <property type="match status" value="1"/>
</dbReference>
<dbReference type="PROSITE" id="PS00518">
    <property type="entry name" value="ZF_RING_1"/>
    <property type="match status" value="1"/>
</dbReference>
<evidence type="ECO:0000256" key="1">
    <source>
        <dbReference type="ARBA" id="ARBA00004167"/>
    </source>
</evidence>
<dbReference type="Gene3D" id="3.30.40.10">
    <property type="entry name" value="Zinc/RING finger domain, C3HC4 (zinc finger)"/>
    <property type="match status" value="1"/>
</dbReference>
<feature type="region of interest" description="Disordered" evidence="12">
    <location>
        <begin position="667"/>
        <end position="702"/>
    </location>
</feature>
<keyword evidence="16" id="KW-1185">Reference proteome</keyword>
<evidence type="ECO:0000313" key="16">
    <source>
        <dbReference type="Proteomes" id="UP001164929"/>
    </source>
</evidence>
<evidence type="ECO:0000256" key="12">
    <source>
        <dbReference type="SAM" id="MobiDB-lite"/>
    </source>
</evidence>
<sequence length="1007" mass="114755">MNEHKQRATAEFAAMKDRRKRDVVSWNRFFWCTLFLVFSCVLFSGFTFSTFRFFFFGEKFHPEIVSTWRTPAMEALYGDSSAVTAPSIRETVILPDQVLVFLKYPPSSLLFTKEDLLCVYLSANKSSSQSQRRLPPNHIDGKDVDDQIVRCPLTPRGYTVSLALKSGGYIHPGPTHKWDSLVYEALIDRDNTTVVFVKGLNLRPEKLSNASRFECVYGWDFRRPKFLLRSQVISMAQEIVRCKTPLSVLGAPQRVNSPIKASIRVKGRGTLHSIARPGLRSMPQPGPPERKPHEMCICTMLRNQARFLREWVMYHAQVGVQSWYIYDNNSDDDIEDVMESLVQAGFNISRHVWPWIKTQEAGFAHCALRARESCEWVGFIDVDEFFYSPPGLILHDVISNQSGSGNNVAEIRTSCYSFGPSGLEHLPPQGVMVGYTCRLGAPERHKSIVKPEALNSTLVNVVHHFHLSEGFRYVNADRGVLVINHYKYQVWEVFKEKFYRRVATYVADWQNEQNVGSKDRAPGLGTRAVEPPDWSSRFCEVTDTGLRNLVLQKFMDPLTNHLPWEELGRETKHPKPPSVTPSLSRKESDFSHSFLSIQIKKTKKDSKMVSEEQKESPRVRMQSNPVDNSQNMENLFSPRFKSVAAMAGWDEESILFASLIVEDTPERQFKHKKRSDLHFKTPPSTNTRRKRRDQKKSPISIPVPILNLDEEEELVMKESEKKKTEPRIAVDEENKLGGDKLAKDNPDASCSNSALPCMDKLREELSCAICLEICFEPSTTSCGHSFCKKCLRSAADKCGKKCPKCRQLIGNSRSCTVNTVLWNTIQLLFPQEVEAKKASGRKNQKEHQSSERKTNNDLRSRNVRPSRVSYRDTSVQPSRVPNRGAIINRGMLLQDDPSTRVSNRDASTSRDMWNQDEEDTPLVQRLRRREALERLIVSREASGRRRRGIPSQDEDTALALRLQREEFMEAFGGTQEQSGISLSSARANLRVMASRAAISIHSRGRPI</sequence>
<evidence type="ECO:0000313" key="15">
    <source>
        <dbReference type="EMBL" id="KAJ7013904.1"/>
    </source>
</evidence>
<feature type="domain" description="RING-type" evidence="14">
    <location>
        <begin position="767"/>
        <end position="806"/>
    </location>
</feature>
<dbReference type="InterPro" id="IPR008166">
    <property type="entry name" value="Glyco_transf_92"/>
</dbReference>
<dbReference type="SMART" id="SM00184">
    <property type="entry name" value="RING"/>
    <property type="match status" value="1"/>
</dbReference>
<organism evidence="15 16">
    <name type="scientific">Populus alba x Populus x berolinensis</name>
    <dbReference type="NCBI Taxonomy" id="444605"/>
    <lineage>
        <taxon>Eukaryota</taxon>
        <taxon>Viridiplantae</taxon>
        <taxon>Streptophyta</taxon>
        <taxon>Embryophyta</taxon>
        <taxon>Tracheophyta</taxon>
        <taxon>Spermatophyta</taxon>
        <taxon>Magnoliopsida</taxon>
        <taxon>eudicotyledons</taxon>
        <taxon>Gunneridae</taxon>
        <taxon>Pentapetalae</taxon>
        <taxon>rosids</taxon>
        <taxon>fabids</taxon>
        <taxon>Malpighiales</taxon>
        <taxon>Salicaceae</taxon>
        <taxon>Saliceae</taxon>
        <taxon>Populus</taxon>
    </lineage>
</organism>
<dbReference type="GO" id="GO:0005737">
    <property type="term" value="C:cytoplasm"/>
    <property type="evidence" value="ECO:0007669"/>
    <property type="project" value="TreeGrafter"/>
</dbReference>
<dbReference type="GO" id="GO:0016020">
    <property type="term" value="C:membrane"/>
    <property type="evidence" value="ECO:0007669"/>
    <property type="project" value="UniProtKB-SubCell"/>
</dbReference>
<dbReference type="AlphaFoldDB" id="A0AAD6RRU8"/>
<feature type="compositionally biased region" description="Basic and acidic residues" evidence="12">
    <location>
        <begin position="605"/>
        <end position="618"/>
    </location>
</feature>
<dbReference type="SUPFAM" id="SSF57850">
    <property type="entry name" value="RING/U-box"/>
    <property type="match status" value="1"/>
</dbReference>
<evidence type="ECO:0000256" key="7">
    <source>
        <dbReference type="ARBA" id="ARBA00022771"/>
    </source>
</evidence>
<comment type="caution">
    <text evidence="15">The sequence shown here is derived from an EMBL/GenBank/DDBJ whole genome shotgun (WGS) entry which is preliminary data.</text>
</comment>
<feature type="region of interest" description="Disordered" evidence="12">
    <location>
        <begin position="836"/>
        <end position="881"/>
    </location>
</feature>
<dbReference type="EMBL" id="JAQIZT010000001">
    <property type="protein sequence ID" value="KAJ7013904.1"/>
    <property type="molecule type" value="Genomic_DNA"/>
</dbReference>
<evidence type="ECO:0000256" key="2">
    <source>
        <dbReference type="ARBA" id="ARBA00007647"/>
    </source>
</evidence>
<keyword evidence="9 13" id="KW-1133">Transmembrane helix</keyword>
<dbReference type="PROSITE" id="PS50089">
    <property type="entry name" value="ZF_RING_2"/>
    <property type="match status" value="1"/>
</dbReference>
<feature type="compositionally biased region" description="Basic and acidic residues" evidence="12">
    <location>
        <begin position="836"/>
        <end position="860"/>
    </location>
</feature>
<keyword evidence="4" id="KW-0808">Transferase</keyword>
<dbReference type="InterPro" id="IPR013083">
    <property type="entry name" value="Znf_RING/FYVE/PHD"/>
</dbReference>
<reference evidence="15 16" key="1">
    <citation type="journal article" date="2023" name="Mol. Ecol. Resour.">
        <title>Chromosome-level genome assembly of a triploid poplar Populus alba 'Berolinensis'.</title>
        <authorList>
            <person name="Chen S."/>
            <person name="Yu Y."/>
            <person name="Wang X."/>
            <person name="Wang S."/>
            <person name="Zhang T."/>
            <person name="Zhou Y."/>
            <person name="He R."/>
            <person name="Meng N."/>
            <person name="Wang Y."/>
            <person name="Liu W."/>
            <person name="Liu Z."/>
            <person name="Liu J."/>
            <person name="Guo Q."/>
            <person name="Huang H."/>
            <person name="Sederoff R.R."/>
            <person name="Wang G."/>
            <person name="Qu G."/>
            <person name="Chen S."/>
        </authorList>
    </citation>
    <scope>NUCLEOTIDE SEQUENCE [LARGE SCALE GENOMIC DNA]</scope>
    <source>
        <strain evidence="15">SC-2020</strain>
    </source>
</reference>